<keyword evidence="2 5" id="KW-0285">Flavoprotein</keyword>
<organism evidence="7 8">
    <name type="scientific">Pelagomonas calceolata</name>
    <dbReference type="NCBI Taxonomy" id="35677"/>
    <lineage>
        <taxon>Eukaryota</taxon>
        <taxon>Sar</taxon>
        <taxon>Stramenopiles</taxon>
        <taxon>Ochrophyta</taxon>
        <taxon>Pelagophyceae</taxon>
        <taxon>Pelagomonadales</taxon>
        <taxon>Pelagomonadaceae</taxon>
        <taxon>Pelagomonas</taxon>
    </lineage>
</organism>
<proteinExistence type="predicted"/>
<dbReference type="Pfam" id="PF00970">
    <property type="entry name" value="FAD_binding_6"/>
    <property type="match status" value="1"/>
</dbReference>
<evidence type="ECO:0000256" key="4">
    <source>
        <dbReference type="ARBA" id="ARBA00023002"/>
    </source>
</evidence>
<accession>A0A8J2WXQ4</accession>
<dbReference type="AlphaFoldDB" id="A0A8J2WXQ4"/>
<feature type="binding site" evidence="5">
    <location>
        <position position="121"/>
    </location>
    <ligand>
        <name>FAD</name>
        <dbReference type="ChEBI" id="CHEBI:57692"/>
    </ligand>
</feature>
<evidence type="ECO:0000259" key="6">
    <source>
        <dbReference type="PROSITE" id="PS51384"/>
    </source>
</evidence>
<feature type="binding site" evidence="5">
    <location>
        <position position="106"/>
    </location>
    <ligand>
        <name>FAD</name>
        <dbReference type="ChEBI" id="CHEBI:57692"/>
    </ligand>
</feature>
<dbReference type="SUPFAM" id="SSF52343">
    <property type="entry name" value="Ferredoxin reductase-like, C-terminal NADP-linked domain"/>
    <property type="match status" value="1"/>
</dbReference>
<comment type="caution">
    <text evidence="7">The sequence shown here is derived from an EMBL/GenBank/DDBJ whole genome shotgun (WGS) entry which is preliminary data.</text>
</comment>
<evidence type="ECO:0000313" key="7">
    <source>
        <dbReference type="EMBL" id="CAH0370090.1"/>
    </source>
</evidence>
<dbReference type="CDD" id="cd06183">
    <property type="entry name" value="cyt_b5_reduct_like"/>
    <property type="match status" value="1"/>
</dbReference>
<comment type="cofactor">
    <cofactor evidence="1 5">
        <name>FAD</name>
        <dbReference type="ChEBI" id="CHEBI:57692"/>
    </cofactor>
</comment>
<dbReference type="GO" id="GO:0016491">
    <property type="term" value="F:oxidoreductase activity"/>
    <property type="evidence" value="ECO:0007669"/>
    <property type="project" value="UniProtKB-KW"/>
</dbReference>
<dbReference type="InterPro" id="IPR039261">
    <property type="entry name" value="FNR_nucleotide-bd"/>
</dbReference>
<dbReference type="SUPFAM" id="SSF63380">
    <property type="entry name" value="Riboflavin synthase domain-like"/>
    <property type="match status" value="1"/>
</dbReference>
<keyword evidence="3 5" id="KW-0274">FAD</keyword>
<feature type="domain" description="FAD-binding FR-type" evidence="6">
    <location>
        <begin position="52"/>
        <end position="168"/>
    </location>
</feature>
<feature type="binding site" evidence="5">
    <location>
        <position position="123"/>
    </location>
    <ligand>
        <name>FAD</name>
        <dbReference type="ChEBI" id="CHEBI:57692"/>
    </ligand>
</feature>
<protein>
    <recommendedName>
        <fullName evidence="6">FAD-binding FR-type domain-containing protein</fullName>
    </recommendedName>
</protein>
<gene>
    <name evidence="7" type="ORF">PECAL_2P32400</name>
</gene>
<dbReference type="InterPro" id="IPR001834">
    <property type="entry name" value="CBR-like"/>
</dbReference>
<dbReference type="Proteomes" id="UP000789595">
    <property type="component" value="Unassembled WGS sequence"/>
</dbReference>
<dbReference type="OrthoDB" id="432685at2759"/>
<dbReference type="Gene3D" id="2.40.30.10">
    <property type="entry name" value="Translation factors"/>
    <property type="match status" value="1"/>
</dbReference>
<sequence length="332" mass="34659">MGQRLVSVVRRGLILTGATRSMAELAACEPFYAAPSGGTTAASYAHQAHAPSGFHEYTLVGKRDAGRDSKLLTFALPDTMPTLGASVISGVKVKQEVAGEELDKSYSPTSPAERTETFDLLVKAYAPRKGGGLGAWLCALEPGQNASMKVKGAKKIVDGAPLARNRFRRIGMLAGGTGVAPFMHLVATLLADPEDATLLDLVVSHREPQDALLDAELAALAAASAGRLRVHHTFSRVTEPAAPPPAARSTGGTVFASTGAGRIDDALARAMLPSPSEDDVFILVCGTDGFVGDMAGPIERVYDAAGKKSKVQGPTLGVLGRLGFRPEQVFKL</sequence>
<keyword evidence="4" id="KW-0560">Oxidoreductase</keyword>
<evidence type="ECO:0000256" key="1">
    <source>
        <dbReference type="ARBA" id="ARBA00001974"/>
    </source>
</evidence>
<evidence type="ECO:0000256" key="5">
    <source>
        <dbReference type="PIRSR" id="PIRSR601834-1"/>
    </source>
</evidence>
<dbReference type="InterPro" id="IPR017927">
    <property type="entry name" value="FAD-bd_FR_type"/>
</dbReference>
<dbReference type="EMBL" id="CAKKNE010000002">
    <property type="protein sequence ID" value="CAH0370090.1"/>
    <property type="molecule type" value="Genomic_DNA"/>
</dbReference>
<dbReference type="PROSITE" id="PS51384">
    <property type="entry name" value="FAD_FR"/>
    <property type="match status" value="1"/>
</dbReference>
<dbReference type="InterPro" id="IPR008333">
    <property type="entry name" value="Cbr1-like_FAD-bd_dom"/>
</dbReference>
<dbReference type="InterPro" id="IPR017938">
    <property type="entry name" value="Riboflavin_synthase-like_b-brl"/>
</dbReference>
<evidence type="ECO:0000256" key="2">
    <source>
        <dbReference type="ARBA" id="ARBA00022630"/>
    </source>
</evidence>
<reference evidence="7" key="1">
    <citation type="submission" date="2021-11" db="EMBL/GenBank/DDBJ databases">
        <authorList>
            <consortium name="Genoscope - CEA"/>
            <person name="William W."/>
        </authorList>
    </citation>
    <scope>NUCLEOTIDE SEQUENCE</scope>
</reference>
<evidence type="ECO:0000256" key="3">
    <source>
        <dbReference type="ARBA" id="ARBA00022827"/>
    </source>
</evidence>
<dbReference type="Gene3D" id="3.40.50.80">
    <property type="entry name" value="Nucleotide-binding domain of ferredoxin-NADP reductase (FNR) module"/>
    <property type="match status" value="1"/>
</dbReference>
<dbReference type="InterPro" id="IPR001433">
    <property type="entry name" value="OxRdtase_FAD/NAD-bd"/>
</dbReference>
<name>A0A8J2WXQ4_9STRA</name>
<dbReference type="PANTHER" id="PTHR19370">
    <property type="entry name" value="NADH-CYTOCHROME B5 REDUCTASE"/>
    <property type="match status" value="1"/>
</dbReference>
<dbReference type="PRINTS" id="PR00406">
    <property type="entry name" value="CYTB5RDTASE"/>
</dbReference>
<dbReference type="Pfam" id="PF00175">
    <property type="entry name" value="NAD_binding_1"/>
    <property type="match status" value="1"/>
</dbReference>
<keyword evidence="8" id="KW-1185">Reference proteome</keyword>
<evidence type="ECO:0000313" key="8">
    <source>
        <dbReference type="Proteomes" id="UP000789595"/>
    </source>
</evidence>